<gene>
    <name evidence="1" type="ORF">BST26_06215</name>
</gene>
<dbReference type="OrthoDB" id="3520547at2"/>
<keyword evidence="2" id="KW-1185">Reference proteome</keyword>
<organism evidence="1 2">
    <name type="scientific">Mycolicibacterium insubricum</name>
    <dbReference type="NCBI Taxonomy" id="444597"/>
    <lineage>
        <taxon>Bacteria</taxon>
        <taxon>Bacillati</taxon>
        <taxon>Actinomycetota</taxon>
        <taxon>Actinomycetes</taxon>
        <taxon>Mycobacteriales</taxon>
        <taxon>Mycobacteriaceae</taxon>
        <taxon>Mycolicibacterium</taxon>
    </lineage>
</organism>
<dbReference type="InterPro" id="IPR021941">
    <property type="entry name" value="DUF3556_TM"/>
</dbReference>
<dbReference type="EMBL" id="MVHS01000009">
    <property type="protein sequence ID" value="ORA72214.1"/>
    <property type="molecule type" value="Genomic_DNA"/>
</dbReference>
<dbReference type="STRING" id="444597.BST26_06215"/>
<evidence type="ECO:0000313" key="1">
    <source>
        <dbReference type="EMBL" id="ORA72214.1"/>
    </source>
</evidence>
<dbReference type="RefSeq" id="WP_083029884.1">
    <property type="nucleotide sequence ID" value="NZ_AP022618.1"/>
</dbReference>
<dbReference type="Pfam" id="PF12077">
    <property type="entry name" value="DUF3556"/>
    <property type="match status" value="1"/>
</dbReference>
<proteinExistence type="predicted"/>
<protein>
    <submittedName>
        <fullName evidence="1">Uncharacterized protein</fullName>
    </submittedName>
</protein>
<name>A0A1X0DII7_9MYCO</name>
<dbReference type="Proteomes" id="UP000192801">
    <property type="component" value="Unassembled WGS sequence"/>
</dbReference>
<accession>A0A1X0DII7</accession>
<sequence>MGFTSPDLPKVDPDEWRRGSRAQRLRPMARHIAERGMGYPDVFYVLYAIKIVVYILGGLGFALTTKGIDGWGNIGTWWSEPIVFQKVVLWSLLFEVLGLGCGFGPLTGKVMPPLGSPLYWLRTGTIRLPPWPGRIPGTAGDRRTVGDVVAYAGLLIAVLYALCSDGTGPVAGLDSAVGQLPAWKPAVVVGLLALIGLRDKTIFLAARGEVYGTLTLMFVIPGVTMIVGAKFVLLAIWLGAAVSKMNRHFPYVIATMMANNPFIRVKALRRSFFRRYPDDLQPSWIPRLLAHIGTAIELLVPPVLFFSHGGVVTYVGAAILILLHVIILFSIPLGVPLEWNVFMIFSVATLFVDKAAIGPADMVFPWAALVIAVMSVVVVTVVIGNLFPKRVSFLPGMRYYAGNWDVSVWCVTESACDKIADARIGLGLLPHKQIEKFYGAEDAEVPKELALAFRVMFANGRALLTLLGRALPAGRERDYAILEGEQFCAYAVGWNFGDGHLHNEQLIDALQSRCGFAPGEVRVILVDGQPIHRQSHEYRLVDAATGEFERGTFRVADTCARQPWQDDVPVQVAN</sequence>
<dbReference type="AlphaFoldDB" id="A0A1X0DII7"/>
<evidence type="ECO:0000313" key="2">
    <source>
        <dbReference type="Proteomes" id="UP000192801"/>
    </source>
</evidence>
<reference evidence="1 2" key="1">
    <citation type="submission" date="2016-12" db="EMBL/GenBank/DDBJ databases">
        <title>The new phylogeny of genus Mycobacterium.</title>
        <authorList>
            <person name="Tortoli E."/>
            <person name="Trovato A."/>
            <person name="Cirillo D.M."/>
        </authorList>
    </citation>
    <scope>NUCLEOTIDE SEQUENCE [LARGE SCALE GENOMIC DNA]</scope>
    <source>
        <strain evidence="1 2">DSM 45130</strain>
    </source>
</reference>
<comment type="caution">
    <text evidence="1">The sequence shown here is derived from an EMBL/GenBank/DDBJ whole genome shotgun (WGS) entry which is preliminary data.</text>
</comment>